<keyword evidence="1" id="KW-0812">Transmembrane</keyword>
<feature type="transmembrane region" description="Helical" evidence="1">
    <location>
        <begin position="27"/>
        <end position="47"/>
    </location>
</feature>
<dbReference type="AlphaFoldDB" id="A0A318ZUV0"/>
<evidence type="ECO:0000313" key="2">
    <source>
        <dbReference type="EMBL" id="PYH47780.1"/>
    </source>
</evidence>
<dbReference type="EMBL" id="KZ821223">
    <property type="protein sequence ID" value="PYH47780.1"/>
    <property type="molecule type" value="Genomic_DNA"/>
</dbReference>
<dbReference type="Proteomes" id="UP000248349">
    <property type="component" value="Unassembled WGS sequence"/>
</dbReference>
<accession>A0A318ZUV0</accession>
<organism evidence="2 3">
    <name type="scientific">Aspergillus saccharolyticus JOP 1030-1</name>
    <dbReference type="NCBI Taxonomy" id="1450539"/>
    <lineage>
        <taxon>Eukaryota</taxon>
        <taxon>Fungi</taxon>
        <taxon>Dikarya</taxon>
        <taxon>Ascomycota</taxon>
        <taxon>Pezizomycotina</taxon>
        <taxon>Eurotiomycetes</taxon>
        <taxon>Eurotiomycetidae</taxon>
        <taxon>Eurotiales</taxon>
        <taxon>Aspergillaceae</taxon>
        <taxon>Aspergillus</taxon>
        <taxon>Aspergillus subgen. Circumdati</taxon>
    </lineage>
</organism>
<proteinExistence type="predicted"/>
<keyword evidence="1" id="KW-1133">Transmembrane helix</keyword>
<dbReference type="OrthoDB" id="10511832at2759"/>
<dbReference type="GeneID" id="37075624"/>
<gene>
    <name evidence="2" type="ORF">BP01DRAFT_354315</name>
</gene>
<name>A0A318ZUV0_9EURO</name>
<protein>
    <submittedName>
        <fullName evidence="2">Uncharacterized protein</fullName>
    </submittedName>
</protein>
<evidence type="ECO:0000313" key="3">
    <source>
        <dbReference type="Proteomes" id="UP000248349"/>
    </source>
</evidence>
<reference evidence="2 3" key="1">
    <citation type="submission" date="2016-12" db="EMBL/GenBank/DDBJ databases">
        <title>The genomes of Aspergillus section Nigri reveals drivers in fungal speciation.</title>
        <authorList>
            <consortium name="DOE Joint Genome Institute"/>
            <person name="Vesth T.C."/>
            <person name="Nybo J."/>
            <person name="Theobald S."/>
            <person name="Brandl J."/>
            <person name="Frisvad J.C."/>
            <person name="Nielsen K.F."/>
            <person name="Lyhne E.K."/>
            <person name="Kogle M.E."/>
            <person name="Kuo A."/>
            <person name="Riley R."/>
            <person name="Clum A."/>
            <person name="Nolan M."/>
            <person name="Lipzen A."/>
            <person name="Salamov A."/>
            <person name="Henrissat B."/>
            <person name="Wiebenga A."/>
            <person name="De Vries R.P."/>
            <person name="Grigoriev I.V."/>
            <person name="Mortensen U.H."/>
            <person name="Andersen M.R."/>
            <person name="Baker S.E."/>
        </authorList>
    </citation>
    <scope>NUCLEOTIDE SEQUENCE [LARGE SCALE GENOMIC DNA]</scope>
    <source>
        <strain evidence="2 3">JOP 1030-1</strain>
    </source>
</reference>
<keyword evidence="1" id="KW-0472">Membrane</keyword>
<evidence type="ECO:0000256" key="1">
    <source>
        <dbReference type="SAM" id="Phobius"/>
    </source>
</evidence>
<dbReference type="RefSeq" id="XP_025433762.1">
    <property type="nucleotide sequence ID" value="XM_025574396.1"/>
</dbReference>
<sequence length="69" mass="7923">MTFVTPRPTLDRLGNGGSTDMRKEKCYCLLFIQSIMVSPMFISIYVISQPLWRFGSILSTQITLGYRSR</sequence>
<keyword evidence="3" id="KW-1185">Reference proteome</keyword>